<comment type="pathway">
    <text evidence="2">Glycan metabolism.</text>
</comment>
<evidence type="ECO:0000313" key="8">
    <source>
        <dbReference type="EMBL" id="KAJ1690665.1"/>
    </source>
</evidence>
<dbReference type="PANTHER" id="PTHR20961:SF5">
    <property type="entry name" value="GLYCOSYLTRANSFERASE-RELATED"/>
    <property type="match status" value="1"/>
</dbReference>
<keyword evidence="5" id="KW-0325">Glycoprotein</keyword>
<dbReference type="Proteomes" id="UP001151287">
    <property type="component" value="Unassembled WGS sequence"/>
</dbReference>
<dbReference type="Pfam" id="PF04577">
    <property type="entry name" value="Glyco_transf_61"/>
    <property type="match status" value="1"/>
</dbReference>
<dbReference type="AlphaFoldDB" id="A0A9Q0CBH9"/>
<evidence type="ECO:0000256" key="3">
    <source>
        <dbReference type="ARBA" id="ARBA00022676"/>
    </source>
</evidence>
<organism evidence="8 9">
    <name type="scientific">Rhynchospora breviuscula</name>
    <dbReference type="NCBI Taxonomy" id="2022672"/>
    <lineage>
        <taxon>Eukaryota</taxon>
        <taxon>Viridiplantae</taxon>
        <taxon>Streptophyta</taxon>
        <taxon>Embryophyta</taxon>
        <taxon>Tracheophyta</taxon>
        <taxon>Spermatophyta</taxon>
        <taxon>Magnoliopsida</taxon>
        <taxon>Liliopsida</taxon>
        <taxon>Poales</taxon>
        <taxon>Cyperaceae</taxon>
        <taxon>Cyperoideae</taxon>
        <taxon>Rhynchosporeae</taxon>
        <taxon>Rhynchospora</taxon>
    </lineage>
</organism>
<keyword evidence="9" id="KW-1185">Reference proteome</keyword>
<dbReference type="PANTHER" id="PTHR20961">
    <property type="entry name" value="GLYCOSYLTRANSFERASE"/>
    <property type="match status" value="1"/>
</dbReference>
<evidence type="ECO:0000256" key="6">
    <source>
        <dbReference type="SAM" id="MobiDB-lite"/>
    </source>
</evidence>
<evidence type="ECO:0000256" key="4">
    <source>
        <dbReference type="ARBA" id="ARBA00022679"/>
    </source>
</evidence>
<dbReference type="GO" id="GO:0016763">
    <property type="term" value="F:pentosyltransferase activity"/>
    <property type="evidence" value="ECO:0007669"/>
    <property type="project" value="UniProtKB-ARBA"/>
</dbReference>
<evidence type="ECO:0000313" key="9">
    <source>
        <dbReference type="Proteomes" id="UP001151287"/>
    </source>
</evidence>
<gene>
    <name evidence="8" type="ORF">LUZ63_014820</name>
</gene>
<reference evidence="8" key="1">
    <citation type="journal article" date="2022" name="Cell">
        <title>Repeat-based holocentromeres influence genome architecture and karyotype evolution.</title>
        <authorList>
            <person name="Hofstatter P.G."/>
            <person name="Thangavel G."/>
            <person name="Lux T."/>
            <person name="Neumann P."/>
            <person name="Vondrak T."/>
            <person name="Novak P."/>
            <person name="Zhang M."/>
            <person name="Costa L."/>
            <person name="Castellani M."/>
            <person name="Scott A."/>
            <person name="Toegelov H."/>
            <person name="Fuchs J."/>
            <person name="Mata-Sucre Y."/>
            <person name="Dias Y."/>
            <person name="Vanzela A.L.L."/>
            <person name="Huettel B."/>
            <person name="Almeida C.C.S."/>
            <person name="Simkova H."/>
            <person name="Souza G."/>
            <person name="Pedrosa-Harand A."/>
            <person name="Macas J."/>
            <person name="Mayer K.F.X."/>
            <person name="Houben A."/>
            <person name="Marques A."/>
        </authorList>
    </citation>
    <scope>NUCLEOTIDE SEQUENCE</scope>
    <source>
        <strain evidence="8">RhyBre1mFocal</strain>
    </source>
</reference>
<evidence type="ECO:0000256" key="5">
    <source>
        <dbReference type="ARBA" id="ARBA00023180"/>
    </source>
</evidence>
<evidence type="ECO:0000256" key="1">
    <source>
        <dbReference type="ARBA" id="ARBA00004323"/>
    </source>
</evidence>
<dbReference type="InterPro" id="IPR007657">
    <property type="entry name" value="Glycosyltransferase_61"/>
</dbReference>
<keyword evidence="3" id="KW-0328">Glycosyltransferase</keyword>
<evidence type="ECO:0000256" key="2">
    <source>
        <dbReference type="ARBA" id="ARBA00004881"/>
    </source>
</evidence>
<accession>A0A9Q0CBH9</accession>
<sequence>MLLISASNLCGHFYSSLVYFFHLKHRSFSCIRELIPKQNGYLCLLLPISFADGSNKWPSPVEERQNFNAVNSDTGGDTRLIMKLAAEVVQSDESVLGKEGSDKIKDTGNIIESAVVSATDTATQPFDTNDKSDAQPSFVETEKPAENKSFSESSTTQSPALNQGQDEVPSNADSPAQNTGINCEFSNYRFNMCSIEVNVRVIGSSASVLLIPSPSTNPDTNVWKIRPFTRKWEDVTMARVREFTIQWAPDQNQAPACDVTHDVPILIFSTEGFPFNPFHDYTDLLIPIFLAAKQYNGEVQFGVTNIHVPWISKYQPYLQALSHYPLINLDSETLVHCFPSGQIGLRGTGPITVDPSFAQYGYTMQDFRHFMRTSLSLERAQVEIIEKTSNKKPRIAILLRKGTRTFTNEAEIVEMAEGVGFEVVRADTETTKDFPRFAHIINSCDVLMGLHGAGLTNMLYLPNNGTVLQVIPWGDLKFISWKDYGEPTKEMGLNYVEYEIKEEESTLIEKYPRNHTVFTNPQELHNQGWMAMYTVYLVDQSVKLDVNRFRGVLVDLFNSLTQQ</sequence>
<feature type="domain" description="Glycosyltransferase 61 catalytic" evidence="7">
    <location>
        <begin position="371"/>
        <end position="467"/>
    </location>
</feature>
<dbReference type="EMBL" id="JAMQYH010000004">
    <property type="protein sequence ID" value="KAJ1690665.1"/>
    <property type="molecule type" value="Genomic_DNA"/>
</dbReference>
<evidence type="ECO:0000259" key="7">
    <source>
        <dbReference type="Pfam" id="PF04577"/>
    </source>
</evidence>
<keyword evidence="4" id="KW-0808">Transferase</keyword>
<comment type="subcellular location">
    <subcellularLocation>
        <location evidence="1">Golgi apparatus membrane</location>
        <topology evidence="1">Single-pass type II membrane protein</topology>
    </subcellularLocation>
</comment>
<feature type="region of interest" description="Disordered" evidence="6">
    <location>
        <begin position="121"/>
        <end position="176"/>
    </location>
</feature>
<dbReference type="InterPro" id="IPR049625">
    <property type="entry name" value="Glyco_transf_61_cat"/>
</dbReference>
<dbReference type="OrthoDB" id="529273at2759"/>
<name>A0A9Q0CBH9_9POAL</name>
<protein>
    <recommendedName>
        <fullName evidence="7">Glycosyltransferase 61 catalytic domain-containing protein</fullName>
    </recommendedName>
</protein>
<proteinExistence type="predicted"/>
<comment type="caution">
    <text evidence="8">The sequence shown here is derived from an EMBL/GenBank/DDBJ whole genome shotgun (WGS) entry which is preliminary data.</text>
</comment>
<feature type="compositionally biased region" description="Polar residues" evidence="6">
    <location>
        <begin position="148"/>
        <end position="165"/>
    </location>
</feature>
<dbReference type="GO" id="GO:0000139">
    <property type="term" value="C:Golgi membrane"/>
    <property type="evidence" value="ECO:0007669"/>
    <property type="project" value="UniProtKB-SubCell"/>
</dbReference>